<feature type="compositionally biased region" description="Pro residues" evidence="1">
    <location>
        <begin position="314"/>
        <end position="325"/>
    </location>
</feature>
<dbReference type="Proteomes" id="UP000297472">
    <property type="component" value="Unassembled WGS sequence"/>
</dbReference>
<evidence type="ECO:0008006" key="5">
    <source>
        <dbReference type="Google" id="ProtNLM"/>
    </source>
</evidence>
<name>A0A4Y8JWX2_9MICO</name>
<dbReference type="RefSeq" id="WP_134423998.1">
    <property type="nucleotide sequence ID" value="NZ_SOHA01000012.1"/>
</dbReference>
<gene>
    <name evidence="3" type="ORF">E3T49_05710</name>
</gene>
<keyword evidence="2" id="KW-0472">Membrane</keyword>
<accession>A0A4Y8JWX2</accession>
<keyword evidence="2" id="KW-0812">Transmembrane</keyword>
<evidence type="ECO:0000313" key="3">
    <source>
        <dbReference type="EMBL" id="TFD31748.1"/>
    </source>
</evidence>
<feature type="transmembrane region" description="Helical" evidence="2">
    <location>
        <begin position="36"/>
        <end position="57"/>
    </location>
</feature>
<sequence>MAKATGPTGTEPQHAEQHAEPQRTERRGWRKKPSRLFAAVALGAVAASVGAVAPAAFAEPGYPSWDDVQKAKLSEATKQAEIESITKLLVGLQTSAAASTKASLIAAETYRVALDDLDAATTREASLTEKAAAADARAAVSKMRAGLIAAHLAKAGSQDLSLTLFLDGDNADELLEQLGTASKLSEQSDTIYREALQDKNTAESLGEQAASAADERTRLSAESLTKYEAANVAAQAAEAAYETERQRSTELFEQLALLKDTTVEAERAYQAGQAAEAATLALARAQAAADKQAAADAKAVAAGKPAGGQAAPGKPAPRPAQPAAP</sequence>
<evidence type="ECO:0000256" key="1">
    <source>
        <dbReference type="SAM" id="MobiDB-lite"/>
    </source>
</evidence>
<feature type="compositionally biased region" description="Low complexity" evidence="1">
    <location>
        <begin position="293"/>
        <end position="313"/>
    </location>
</feature>
<evidence type="ECO:0000256" key="2">
    <source>
        <dbReference type="SAM" id="Phobius"/>
    </source>
</evidence>
<reference evidence="3 4" key="1">
    <citation type="submission" date="2019-03" db="EMBL/GenBank/DDBJ databases">
        <title>Genomics of glacier-inhabiting Cryobacterium strains.</title>
        <authorList>
            <person name="Liu Q."/>
            <person name="Xin Y.-H."/>
        </authorList>
    </citation>
    <scope>NUCLEOTIDE SEQUENCE [LARGE SCALE GENOMIC DNA]</scope>
    <source>
        <strain evidence="3 4">TMT1-51</strain>
    </source>
</reference>
<keyword evidence="4" id="KW-1185">Reference proteome</keyword>
<evidence type="ECO:0000313" key="4">
    <source>
        <dbReference type="Proteomes" id="UP000297472"/>
    </source>
</evidence>
<proteinExistence type="predicted"/>
<feature type="region of interest" description="Disordered" evidence="1">
    <location>
        <begin position="1"/>
        <end position="31"/>
    </location>
</feature>
<organism evidence="3 4">
    <name type="scientific">Cryobacterium cryoconiti</name>
    <dbReference type="NCBI Taxonomy" id="1259239"/>
    <lineage>
        <taxon>Bacteria</taxon>
        <taxon>Bacillati</taxon>
        <taxon>Actinomycetota</taxon>
        <taxon>Actinomycetes</taxon>
        <taxon>Micrococcales</taxon>
        <taxon>Microbacteriaceae</taxon>
        <taxon>Cryobacterium</taxon>
    </lineage>
</organism>
<feature type="compositionally biased region" description="Basic and acidic residues" evidence="1">
    <location>
        <begin position="13"/>
        <end position="27"/>
    </location>
</feature>
<keyword evidence="2" id="KW-1133">Transmembrane helix</keyword>
<dbReference type="EMBL" id="SOHA01000012">
    <property type="protein sequence ID" value="TFD31748.1"/>
    <property type="molecule type" value="Genomic_DNA"/>
</dbReference>
<dbReference type="AlphaFoldDB" id="A0A4Y8JWX2"/>
<protein>
    <recommendedName>
        <fullName evidence="5">NlpC/P60 family protein</fullName>
    </recommendedName>
</protein>
<feature type="non-terminal residue" evidence="3">
    <location>
        <position position="325"/>
    </location>
</feature>
<comment type="caution">
    <text evidence="3">The sequence shown here is derived from an EMBL/GenBank/DDBJ whole genome shotgun (WGS) entry which is preliminary data.</text>
</comment>
<dbReference type="OrthoDB" id="5177647at2"/>
<feature type="region of interest" description="Disordered" evidence="1">
    <location>
        <begin position="293"/>
        <end position="325"/>
    </location>
</feature>